<dbReference type="AlphaFoldDB" id="A0A2C6DDG6"/>
<dbReference type="Proteomes" id="UP000224974">
    <property type="component" value="Unassembled WGS sequence"/>
</dbReference>
<proteinExistence type="predicted"/>
<name>A0A2C6DDG6_9GAMM</name>
<sequence>MNKLTVVSTPSARSADVWLSILRQQVTGNHSRAGALWDKLKPYQRDMLIFAARLPKSATKRLWREFTREDMRAIYRGLKRLFILKAIFDGCPESDFIPAADWGGLSINPKEINQSKTNNVVAELNNKAELLNKILNH</sequence>
<evidence type="ECO:0000313" key="1">
    <source>
        <dbReference type="EMBL" id="PHI29226.1"/>
    </source>
</evidence>
<dbReference type="EMBL" id="PDDX01000001">
    <property type="protein sequence ID" value="PHI29226.1"/>
    <property type="molecule type" value="Genomic_DNA"/>
</dbReference>
<organism evidence="1 3">
    <name type="scientific">Budvicia aquatica</name>
    <dbReference type="NCBI Taxonomy" id="82979"/>
    <lineage>
        <taxon>Bacteria</taxon>
        <taxon>Pseudomonadati</taxon>
        <taxon>Pseudomonadota</taxon>
        <taxon>Gammaproteobacteria</taxon>
        <taxon>Enterobacterales</taxon>
        <taxon>Budviciaceae</taxon>
        <taxon>Budvicia</taxon>
    </lineage>
</organism>
<accession>A0A2C6DDG6</accession>
<reference evidence="2 4" key="3">
    <citation type="submission" date="2019-03" db="EMBL/GenBank/DDBJ databases">
        <authorList>
            <consortium name="Pathogen Informatics"/>
        </authorList>
    </citation>
    <scope>NUCLEOTIDE SEQUENCE [LARGE SCALE GENOMIC DNA]</scope>
    <source>
        <strain evidence="2 4">NCTC12282</strain>
    </source>
</reference>
<gene>
    <name evidence="1" type="ORF">CRN84_07785</name>
    <name evidence="2" type="ORF">NCTC12282_02372</name>
</gene>
<keyword evidence="3" id="KW-1185">Reference proteome</keyword>
<dbReference type="RefSeq" id="WP_029094704.1">
    <property type="nucleotide sequence ID" value="NZ_CAADJA010000002.1"/>
</dbReference>
<dbReference type="EMBL" id="CAADJA010000002">
    <property type="protein sequence ID" value="VFS47436.1"/>
    <property type="molecule type" value="Genomic_DNA"/>
</dbReference>
<dbReference type="STRING" id="1111728.GCA_000427805_01966"/>
<reference evidence="3" key="1">
    <citation type="submission" date="2017-09" db="EMBL/GenBank/DDBJ databases">
        <title>FDA dAtabase for Regulatory Grade micrObial Sequences (FDA-ARGOS): Supporting development and validation of Infectious Disease Dx tests.</title>
        <authorList>
            <person name="Minogue T."/>
            <person name="Wolcott M."/>
            <person name="Wasieloski L."/>
            <person name="Aguilar W."/>
            <person name="Moore D."/>
            <person name="Tallon L."/>
            <person name="Sadzewicz L."/>
            <person name="Ott S."/>
            <person name="Zhao X."/>
            <person name="Nagaraj S."/>
            <person name="Vavikolanu K."/>
            <person name="Aluvathingal J."/>
            <person name="Nadendla S."/>
            <person name="Sichtig H."/>
        </authorList>
    </citation>
    <scope>NUCLEOTIDE SEQUENCE [LARGE SCALE GENOMIC DNA]</scope>
    <source>
        <strain evidence="3">FDAARGOS_387</strain>
    </source>
</reference>
<reference evidence="1" key="2">
    <citation type="submission" date="2017-09" db="EMBL/GenBank/DDBJ databases">
        <title>FDA dAtabase for Regulatory Grade micrObial Sequences (FDA-ARGOS): Supporting development and validation of Infectious Disease Dx tests.</title>
        <authorList>
            <person name="Minogue T."/>
            <person name="Wolcott M."/>
            <person name="Wasieloski L."/>
            <person name="Aguilar W."/>
            <person name="Moore D."/>
            <person name="Tallon L.J."/>
            <person name="Sadzewicz L."/>
            <person name="Ott S."/>
            <person name="Zhao X."/>
            <person name="Nagaraj S."/>
            <person name="Vavikolanu K."/>
            <person name="Aluvathingal J."/>
            <person name="Nadendla S."/>
            <person name="Sichtig H."/>
        </authorList>
    </citation>
    <scope>NUCLEOTIDE SEQUENCE</scope>
    <source>
        <strain evidence="1">FDAARGOS_387</strain>
    </source>
</reference>
<evidence type="ECO:0000313" key="3">
    <source>
        <dbReference type="Proteomes" id="UP000224974"/>
    </source>
</evidence>
<evidence type="ECO:0000313" key="4">
    <source>
        <dbReference type="Proteomes" id="UP000373449"/>
    </source>
</evidence>
<dbReference type="Proteomes" id="UP000373449">
    <property type="component" value="Unassembled WGS sequence"/>
</dbReference>
<evidence type="ECO:0000313" key="2">
    <source>
        <dbReference type="EMBL" id="VFS47436.1"/>
    </source>
</evidence>
<protein>
    <submittedName>
        <fullName evidence="1">Uncharacterized protein</fullName>
    </submittedName>
</protein>